<dbReference type="PANTHER" id="PTHR11452:SF75">
    <property type="entry name" value="ALPHA-GALACTOSIDASE MEL1"/>
    <property type="match status" value="1"/>
</dbReference>
<name>A0A852TIA0_9BACI</name>
<dbReference type="InterPro" id="IPR017853">
    <property type="entry name" value="GH"/>
</dbReference>
<dbReference type="GO" id="GO:0005975">
    <property type="term" value="P:carbohydrate metabolic process"/>
    <property type="evidence" value="ECO:0007669"/>
    <property type="project" value="InterPro"/>
</dbReference>
<evidence type="ECO:0000313" key="6">
    <source>
        <dbReference type="EMBL" id="NYE07929.1"/>
    </source>
</evidence>
<dbReference type="InterPro" id="IPR041233">
    <property type="entry name" value="Melibiase_C"/>
</dbReference>
<dbReference type="InterPro" id="IPR013780">
    <property type="entry name" value="Glyco_hydro_b"/>
</dbReference>
<evidence type="ECO:0000313" key="7">
    <source>
        <dbReference type="Proteomes" id="UP000548423"/>
    </source>
</evidence>
<dbReference type="Gene3D" id="2.60.40.1180">
    <property type="entry name" value="Golgi alpha-mannosidase II"/>
    <property type="match status" value="1"/>
</dbReference>
<dbReference type="GO" id="GO:0004553">
    <property type="term" value="F:hydrolase activity, hydrolyzing O-glycosyl compounds"/>
    <property type="evidence" value="ECO:0007669"/>
    <property type="project" value="InterPro"/>
</dbReference>
<evidence type="ECO:0000256" key="1">
    <source>
        <dbReference type="ARBA" id="ARBA00009743"/>
    </source>
</evidence>
<dbReference type="SUPFAM" id="SSF51445">
    <property type="entry name" value="(Trans)glycosidases"/>
    <property type="match status" value="1"/>
</dbReference>
<reference evidence="7" key="2">
    <citation type="submission" date="2020-08" db="EMBL/GenBank/DDBJ databases">
        <title>The Agave Microbiome: Exploring the role of microbial communities in plant adaptations to desert environments.</title>
        <authorList>
            <person name="Partida-Martinez L.P."/>
        </authorList>
    </citation>
    <scope>NUCLEOTIDE SEQUENCE [LARGE SCALE GENOMIC DNA]</scope>
    <source>
        <strain evidence="7">AT2.8</strain>
    </source>
</reference>
<accession>A0A852TIA0</accession>
<organism evidence="6 7">
    <name type="scientific">Neobacillus niacini</name>
    <dbReference type="NCBI Taxonomy" id="86668"/>
    <lineage>
        <taxon>Bacteria</taxon>
        <taxon>Bacillati</taxon>
        <taxon>Bacillota</taxon>
        <taxon>Bacilli</taxon>
        <taxon>Bacillales</taxon>
        <taxon>Bacillaceae</taxon>
        <taxon>Neobacillus</taxon>
    </lineage>
</organism>
<reference evidence="7" key="1">
    <citation type="submission" date="2020-07" db="EMBL/GenBank/DDBJ databases">
        <authorList>
            <person name="Partida-Martinez L."/>
            <person name="Huntemann M."/>
            <person name="Clum A."/>
            <person name="Wang J."/>
            <person name="Palaniappan K."/>
            <person name="Ritter S."/>
            <person name="Chen I.-M."/>
            <person name="Stamatis D."/>
            <person name="Reddy T."/>
            <person name="O'Malley R."/>
            <person name="Daum C."/>
            <person name="Shapiro N."/>
            <person name="Ivanova N."/>
            <person name="Kyrpides N."/>
            <person name="Woyke T."/>
        </authorList>
    </citation>
    <scope>NUCLEOTIDE SEQUENCE [LARGE SCALE GENOMIC DNA]</scope>
    <source>
        <strain evidence="7">AT2.8</strain>
    </source>
</reference>
<proteinExistence type="inferred from homology"/>
<dbReference type="Pfam" id="PF17801">
    <property type="entry name" value="Melibiase_C"/>
    <property type="match status" value="1"/>
</dbReference>
<keyword evidence="4" id="KW-0326">Glycosidase</keyword>
<dbReference type="InterPro" id="IPR013785">
    <property type="entry name" value="Aldolase_TIM"/>
</dbReference>
<dbReference type="SUPFAM" id="SSF51011">
    <property type="entry name" value="Glycosyl hydrolase domain"/>
    <property type="match status" value="1"/>
</dbReference>
<feature type="domain" description="Alpha galactosidase C-terminal" evidence="5">
    <location>
        <begin position="619"/>
        <end position="681"/>
    </location>
</feature>
<dbReference type="AlphaFoldDB" id="A0A852TIA0"/>
<dbReference type="Proteomes" id="UP000548423">
    <property type="component" value="Unassembled WGS sequence"/>
</dbReference>
<dbReference type="Gene3D" id="3.20.20.70">
    <property type="entry name" value="Aldolase class I"/>
    <property type="match status" value="1"/>
</dbReference>
<keyword evidence="2" id="KW-0732">Signal</keyword>
<keyword evidence="3" id="KW-0378">Hydrolase</keyword>
<gene>
    <name evidence="6" type="ORF">F4694_004770</name>
</gene>
<comment type="similarity">
    <text evidence="1">Belongs to the glycosyl hydrolase 27 family.</text>
</comment>
<evidence type="ECO:0000259" key="5">
    <source>
        <dbReference type="Pfam" id="PF17801"/>
    </source>
</evidence>
<evidence type="ECO:0000256" key="3">
    <source>
        <dbReference type="ARBA" id="ARBA00022801"/>
    </source>
</evidence>
<evidence type="ECO:0000256" key="2">
    <source>
        <dbReference type="ARBA" id="ARBA00022729"/>
    </source>
</evidence>
<protein>
    <recommendedName>
        <fullName evidence="5">Alpha galactosidase C-terminal domain-containing protein</fullName>
    </recommendedName>
</protein>
<sequence length="684" mass="78214">MEKNVVKKSYLDINHCNQTIEITNGNIETVYDLNKGTINILWNNEIVISNGYSIAKLEDGDTLNSNEYSLHKCLELVEIEDDYGKGIKLTVLNKEDGLPNLLQSYYVYEKQPFILTQLTVESTKDVASNYMAPLVTSTLDTTCINTSKESDLRTLFVPFDNDKWVRYHSHSVESKVESFEVTAVFDNYSRKGMVIGSVSHDCWKTGIKIEPQQNKVDELRLLIYGGATNEYTRDTLPHGYVKGKKITSPKIFIGFFDDYRDGLEEYGKVNAVLEHPLKWEEGVPFGWNSWSAVGSELNYDLFIQTSDFYNNSLQNHNFENKGTVYINFDSFWDNLTEEQLIQSVSYVHNNGQKAGIYFTPFAYWSSNFDRVVEGTNNLYTYQDIMLKDNKGNVLPELDGGFPIDPSHPGTIQRLKWQLQRFVDWGFDYVKLDFMTHGALEGVHYNQEVSTGIQAYNFGMKEIVRVLDPAKIGRPFFINLSIAPMFPSRYAHSRRISCDAFGKLKNTEYMLNSLSYGWWMSGTIYPFNDPDHTVIYKSYNEEPISETEALSRFNASVIAGTVLLGGDNFTIEEARNRAEKIFTNNEVNNIAKKGLSFIPVEGNSEDQAVDTFFLNDIFTGEFFVAVFNFDETNTNEKNIKFTRLGLDEGSEYMVCDLWSKETFIAKDSIHFSLKPAESKIVKVNL</sequence>
<dbReference type="PANTHER" id="PTHR11452">
    <property type="entry name" value="ALPHA-GALACTOSIDASE/ALPHA-N-ACETYLGALACTOSAMINIDASE"/>
    <property type="match status" value="1"/>
</dbReference>
<dbReference type="EMBL" id="JACCBX010000011">
    <property type="protein sequence ID" value="NYE07929.1"/>
    <property type="molecule type" value="Genomic_DNA"/>
</dbReference>
<evidence type="ECO:0000256" key="4">
    <source>
        <dbReference type="ARBA" id="ARBA00023295"/>
    </source>
</evidence>
<dbReference type="InterPro" id="IPR002241">
    <property type="entry name" value="Glyco_hydro_27"/>
</dbReference>
<comment type="caution">
    <text evidence="6">The sequence shown here is derived from an EMBL/GenBank/DDBJ whole genome shotgun (WGS) entry which is preliminary data.</text>
</comment>